<name>A0A815PSX3_9BILA</name>
<evidence type="ECO:0000259" key="1">
    <source>
        <dbReference type="PROSITE" id="PS50181"/>
    </source>
</evidence>
<dbReference type="Proteomes" id="UP000663860">
    <property type="component" value="Unassembled WGS sequence"/>
</dbReference>
<evidence type="ECO:0000313" key="2">
    <source>
        <dbReference type="EMBL" id="CAF1453071.1"/>
    </source>
</evidence>
<accession>A0A815PSX3</accession>
<comment type="caution">
    <text evidence="2">The sequence shown here is derived from an EMBL/GenBank/DDBJ whole genome shotgun (WGS) entry which is preliminary data.</text>
</comment>
<protein>
    <recommendedName>
        <fullName evidence="1">F-box domain-containing protein</fullName>
    </recommendedName>
</protein>
<dbReference type="InterPro" id="IPR001810">
    <property type="entry name" value="F-box_dom"/>
</dbReference>
<sequence>MTLDNNICLYNLPYEILFFILKKLDNMDILYSLFGMNHRLDNIIQDQIFTTMLNFVSISSLTNDISSISDRMLDRFCCNVLPRIHYNVKHLILESTSMGRILHAGSYPNLTELKLFNFNQDIIPRYFIDDPHLQHIYNQIKDLTLISNENNTEMHSKDYTINIYAVALNLFKNLTHLTIAGACNKDYPPFSLHNLSLNMFSSTLTKLSIRVNIFNDCLALLDGHLQQLTTFIVYINSIVYESSPSYMLVSL</sequence>
<dbReference type="AlphaFoldDB" id="A0A815PSX3"/>
<evidence type="ECO:0000313" key="3">
    <source>
        <dbReference type="Proteomes" id="UP000663860"/>
    </source>
</evidence>
<dbReference type="PROSITE" id="PS50181">
    <property type="entry name" value="FBOX"/>
    <property type="match status" value="1"/>
</dbReference>
<dbReference type="EMBL" id="CAJNOE010001832">
    <property type="protein sequence ID" value="CAF1453071.1"/>
    <property type="molecule type" value="Genomic_DNA"/>
</dbReference>
<gene>
    <name evidence="2" type="ORF">IZO911_LOCUS42484</name>
</gene>
<proteinExistence type="predicted"/>
<organism evidence="2 3">
    <name type="scientific">Adineta steineri</name>
    <dbReference type="NCBI Taxonomy" id="433720"/>
    <lineage>
        <taxon>Eukaryota</taxon>
        <taxon>Metazoa</taxon>
        <taxon>Spiralia</taxon>
        <taxon>Gnathifera</taxon>
        <taxon>Rotifera</taxon>
        <taxon>Eurotatoria</taxon>
        <taxon>Bdelloidea</taxon>
        <taxon>Adinetida</taxon>
        <taxon>Adinetidae</taxon>
        <taxon>Adineta</taxon>
    </lineage>
</organism>
<reference evidence="2" key="1">
    <citation type="submission" date="2021-02" db="EMBL/GenBank/DDBJ databases">
        <authorList>
            <person name="Nowell W R."/>
        </authorList>
    </citation>
    <scope>NUCLEOTIDE SEQUENCE</scope>
</reference>
<feature type="domain" description="F-box" evidence="1">
    <location>
        <begin position="6"/>
        <end position="52"/>
    </location>
</feature>